<proteinExistence type="predicted"/>
<feature type="disulfide bond" evidence="1">
    <location>
        <begin position="1231"/>
        <end position="1240"/>
    </location>
</feature>
<dbReference type="PROSITE" id="PS50026">
    <property type="entry name" value="EGF_3"/>
    <property type="match status" value="3"/>
</dbReference>
<keyword evidence="1" id="KW-1015">Disulfide bond</keyword>
<dbReference type="RefSeq" id="XP_001704954.1">
    <property type="nucleotide sequence ID" value="XM_001704902.1"/>
</dbReference>
<dbReference type="SUPFAM" id="SSF57196">
    <property type="entry name" value="EGF/Laminin"/>
    <property type="match status" value="1"/>
</dbReference>
<accession>A8BTA8</accession>
<sequence>MLALTLLSAFLSNDPCTSDGVVCSNHGVCEEQDGIRLGCTCYDGFYSPGPGLCYDLACKTEVGICNNGGACVNKDNGRMGCVCDLLHLGEHCESCNPKTAMLLDNVCVPILCTIKHPTDISLSQVCGGGGHPILLDNGHYSCNCTKPGYLHMGSVCIHQSCISQTGEICGGNGVCLNMKCVCYKGHNGALCTLEKPLVFCDEGYTRIGSDCFPDECLSRGLVCGSNGRCVDGKKPKCLCNKGFETVGSDLCVPMECIKDGAVCPHGNCVLLEAAKNYECVCSPGYVQASDGTCISQSCVSSISDEGLVICHNRGLCINDTCLCNNNFGGIKCSSCNSGFVFVQAEEDSQGRCISVNCLSYAVSNVAQQIVRFREIPDNYNSSLLVCDGFGVCEASSSLKSNSYLDYKCHCSPGAIPYKNRCYSTFCFNASTPNVICNNHGYCKGGTCVCDVGYGGFSCELNLISCPFGTLDVQGSCIPEACVTDGSICNGLGDCVDTLVYNETSGLPVYKCLCRGDFQFVLGHGCVHPACIDPITNAVCENGKCITAGAKPFCQCDPGFIGLQVEEHEGIICVSASCVTFGNSICNRNAGKCIKKGISGNTMVYGCACEPAYTGTHCEHCSSQAMLIDDRCYPPECLMPASSHNPSLLVCGGHGQCSYHLVEEGADNYEYVCLCNPASIVVGNTCTMQSCVNPVDPTKICSNAGYCNSKGICVCDPNVKGEYCETISIVCLPGETFVAGACVPNACISSLPSPAICGGHGTCSKIQNEFKCVCDPGYVFLPTMNQEKLYGCVPKACNVSGVYCPYGECREINKVHSCHCKQDFRKIEERCVPRLCVAKNKLGELTECSGHGDCVALTNRTSYPIYSTEAHIHFLSQSDNVVHKFQCACKELYTGALCSTCVHGSVATDDGHCTPEHCLTIRHDNSTAECNGAGVCTKILGKWQCVCVHHGATPERTCQPDSCFAEGSALACSGHGVCHRDGCICNAGFSGSACESAASLEGSSLPTDAQHQQPTPTAKTTRKHLPGRMLHHEPAGSSDSQNAAARADQKKETQGQQHTAPEAALRVVNVHPSNGTCPQDYSPLEGLCYPTECVVGERLCGYPHMLDKSIRNNNSTIFADGFVANLTSSLLCRLDHSTARHQCLCVPPFKHIPDHGCAPAGCVSDTGLVCPHGECLYSDGEYLCKCEDDFVMLNSTCVHAQCVKNGAACNWTPKARGGTCVQNATGAWTCQCNPGYVGRHCDLCDKGMTAVDGACAPHNLVKLYANKTRLVCGGSGRIVGDAPAALACQCDEDAVPHGQLCASKKCLNTRLAGSVCTGHGECYKDACVCAEGYHGDMCDCRVRNIGAVAGVTASTAVFFGLLFLSAARCHRTPAR</sequence>
<keyword evidence="3" id="KW-1133">Transmembrane helix</keyword>
<dbReference type="Gene3D" id="2.10.25.10">
    <property type="entry name" value="Laminin"/>
    <property type="match status" value="1"/>
</dbReference>
<feature type="region of interest" description="Disordered" evidence="2">
    <location>
        <begin position="1003"/>
        <end position="1022"/>
    </location>
</feature>
<keyword evidence="3" id="KW-0812">Transmembrane</keyword>
<evidence type="ECO:0000256" key="2">
    <source>
        <dbReference type="SAM" id="MobiDB-lite"/>
    </source>
</evidence>
<dbReference type="PANTHER" id="PTHR24033">
    <property type="entry name" value="EGF-LIKE DOMAIN-CONTAINING PROTEIN"/>
    <property type="match status" value="1"/>
</dbReference>
<feature type="signal peptide" evidence="4">
    <location>
        <begin position="1"/>
        <end position="18"/>
    </location>
</feature>
<keyword evidence="1" id="KW-0245">EGF-like domain</keyword>
<dbReference type="PANTHER" id="PTHR24033:SF151">
    <property type="entry name" value="NOTCH 2"/>
    <property type="match status" value="1"/>
</dbReference>
<dbReference type="PROSITE" id="PS01186">
    <property type="entry name" value="EGF_2"/>
    <property type="match status" value="2"/>
</dbReference>
<feature type="region of interest" description="Disordered" evidence="2">
    <location>
        <begin position="1027"/>
        <end position="1060"/>
    </location>
</feature>
<name>A8BTA8_GIAIC</name>
<dbReference type="InterPro" id="IPR051830">
    <property type="entry name" value="NOTCH_homolog"/>
</dbReference>
<organism evidence="5 6">
    <name type="scientific">Giardia intestinalis (strain ATCC 50803 / WB clone C6)</name>
    <name type="common">Giardia lamblia</name>
    <dbReference type="NCBI Taxonomy" id="184922"/>
    <lineage>
        <taxon>Eukaryota</taxon>
        <taxon>Metamonada</taxon>
        <taxon>Diplomonadida</taxon>
        <taxon>Hexamitidae</taxon>
        <taxon>Giardiinae</taxon>
        <taxon>Giardia</taxon>
    </lineage>
</organism>
<dbReference type="OMA" id="CDSGYQD"/>
<keyword evidence="4" id="KW-0732">Signal</keyword>
<feature type="compositionally biased region" description="Polar residues" evidence="2">
    <location>
        <begin position="1003"/>
        <end position="1018"/>
    </location>
</feature>
<feature type="disulfide bond" evidence="1">
    <location>
        <begin position="83"/>
        <end position="92"/>
    </location>
</feature>
<gene>
    <name evidence="5" type="ORF">GL50803_0091099</name>
</gene>
<reference evidence="5 6" key="1">
    <citation type="journal article" date="2007" name="Science">
        <title>Genomic minimalism in the early diverging intestinal parasite Giardia lamblia.</title>
        <authorList>
            <person name="Morrison H.G."/>
            <person name="McArthur A.G."/>
            <person name="Gillin F.D."/>
            <person name="Aley S.B."/>
            <person name="Adam R.D."/>
            <person name="Olsen G.J."/>
            <person name="Best A.A."/>
            <person name="Cande W.Z."/>
            <person name="Chen F."/>
            <person name="Cipriano M.J."/>
            <person name="Davids B.J."/>
            <person name="Dawson S.C."/>
            <person name="Elmendorf H.G."/>
            <person name="Hehl A.B."/>
            <person name="Holder M.E."/>
            <person name="Huse S.M."/>
            <person name="Kim U.U."/>
            <person name="Lasek-Nesselquist E."/>
            <person name="Manning G."/>
            <person name="Nigam A."/>
            <person name="Nixon J.E."/>
            <person name="Palm D."/>
            <person name="Passamaneck N.E."/>
            <person name="Prabhu A."/>
            <person name="Reich C.I."/>
            <person name="Reiner D.S."/>
            <person name="Samuelson J."/>
            <person name="Svard S.G."/>
            <person name="Sogin M.L."/>
        </authorList>
    </citation>
    <scope>NUCLEOTIDE SEQUENCE [LARGE SCALE GENOMIC DNA]</scope>
    <source>
        <strain evidence="5 6">WB C6</strain>
    </source>
</reference>
<dbReference type="KEGG" id="gla:GL50803_0091099"/>
<dbReference type="VEuPathDB" id="GiardiaDB:GL50803_91099"/>
<keyword evidence="3" id="KW-0472">Membrane</keyword>
<protein>
    <submittedName>
        <fullName evidence="5">High cysteine membrane protein Group 2</fullName>
    </submittedName>
</protein>
<dbReference type="PROSITE" id="PS00022">
    <property type="entry name" value="EGF_1"/>
    <property type="match status" value="6"/>
</dbReference>
<evidence type="ECO:0000256" key="1">
    <source>
        <dbReference type="PROSITE-ProRule" id="PRU00076"/>
    </source>
</evidence>
<comment type="caution">
    <text evidence="5">The sequence shown here is derived from an EMBL/GenBank/DDBJ whole genome shotgun (WGS) entry which is preliminary data.</text>
</comment>
<dbReference type="SMART" id="SM00181">
    <property type="entry name" value="EGF"/>
    <property type="match status" value="22"/>
</dbReference>
<evidence type="ECO:0000313" key="6">
    <source>
        <dbReference type="Proteomes" id="UP000001548"/>
    </source>
</evidence>
<dbReference type="InterPro" id="IPR000742">
    <property type="entry name" value="EGF"/>
</dbReference>
<dbReference type="GeneID" id="5697844"/>
<dbReference type="HOGENOM" id="CLU_256096_0_0_1"/>
<dbReference type="Gene3D" id="2.90.20.10">
    <property type="entry name" value="Plasmodium vivax P25 domain"/>
    <property type="match status" value="1"/>
</dbReference>
<keyword evidence="6" id="KW-1185">Reference proteome</keyword>
<dbReference type="Gene3D" id="2.170.300.10">
    <property type="entry name" value="Tie2 ligand-binding domain superfamily"/>
    <property type="match status" value="3"/>
</dbReference>
<evidence type="ECO:0000256" key="3">
    <source>
        <dbReference type="SAM" id="Phobius"/>
    </source>
</evidence>
<comment type="caution">
    <text evidence="1">Lacks conserved residue(s) required for the propagation of feature annotation.</text>
</comment>
<feature type="chain" id="PRO_5043713650" evidence="4">
    <location>
        <begin position="19"/>
        <end position="1374"/>
    </location>
</feature>
<dbReference type="Proteomes" id="UP000001548">
    <property type="component" value="Unassembled WGS sequence"/>
</dbReference>
<evidence type="ECO:0000256" key="4">
    <source>
        <dbReference type="SAM" id="SignalP"/>
    </source>
</evidence>
<evidence type="ECO:0000313" key="5">
    <source>
        <dbReference type="EMBL" id="KAE8302843.1"/>
    </source>
</evidence>
<dbReference type="STRING" id="184922.A8BTA8"/>
<feature type="transmembrane region" description="Helical" evidence="3">
    <location>
        <begin position="1344"/>
        <end position="1366"/>
    </location>
</feature>
<dbReference type="EMBL" id="AACB03000003">
    <property type="protein sequence ID" value="KAE8302843.1"/>
    <property type="molecule type" value="Genomic_DNA"/>
</dbReference>